<organism evidence="2 3">
    <name type="scientific">Phytophthora fragariaefolia</name>
    <dbReference type="NCBI Taxonomy" id="1490495"/>
    <lineage>
        <taxon>Eukaryota</taxon>
        <taxon>Sar</taxon>
        <taxon>Stramenopiles</taxon>
        <taxon>Oomycota</taxon>
        <taxon>Peronosporomycetes</taxon>
        <taxon>Peronosporales</taxon>
        <taxon>Peronosporaceae</taxon>
        <taxon>Phytophthora</taxon>
    </lineage>
</organism>
<dbReference type="EMBL" id="BSXT01000254">
    <property type="protein sequence ID" value="GMF22510.1"/>
    <property type="molecule type" value="Genomic_DNA"/>
</dbReference>
<feature type="compositionally biased region" description="Polar residues" evidence="1">
    <location>
        <begin position="1"/>
        <end position="23"/>
    </location>
</feature>
<feature type="region of interest" description="Disordered" evidence="1">
    <location>
        <begin position="1"/>
        <end position="59"/>
    </location>
</feature>
<feature type="region of interest" description="Disordered" evidence="1">
    <location>
        <begin position="78"/>
        <end position="187"/>
    </location>
</feature>
<evidence type="ECO:0000313" key="3">
    <source>
        <dbReference type="Proteomes" id="UP001165121"/>
    </source>
</evidence>
<name>A0A9W6TYP1_9STRA</name>
<dbReference type="AlphaFoldDB" id="A0A9W6TYP1"/>
<reference evidence="2" key="1">
    <citation type="submission" date="2023-04" db="EMBL/GenBank/DDBJ databases">
        <title>Phytophthora fragariaefolia NBRC 109709.</title>
        <authorList>
            <person name="Ichikawa N."/>
            <person name="Sato H."/>
            <person name="Tonouchi N."/>
        </authorList>
    </citation>
    <scope>NUCLEOTIDE SEQUENCE</scope>
    <source>
        <strain evidence="2">NBRC 109709</strain>
    </source>
</reference>
<feature type="compositionally biased region" description="Basic residues" evidence="1">
    <location>
        <begin position="146"/>
        <end position="156"/>
    </location>
</feature>
<feature type="compositionally biased region" description="Low complexity" evidence="1">
    <location>
        <begin position="118"/>
        <end position="140"/>
    </location>
</feature>
<protein>
    <submittedName>
        <fullName evidence="2">Unnamed protein product</fullName>
    </submittedName>
</protein>
<dbReference type="OrthoDB" id="146520at2759"/>
<feature type="compositionally biased region" description="Low complexity" evidence="1">
    <location>
        <begin position="33"/>
        <end position="48"/>
    </location>
</feature>
<accession>A0A9W6TYP1</accession>
<feature type="compositionally biased region" description="Low complexity" evidence="1">
    <location>
        <begin position="96"/>
        <end position="109"/>
    </location>
</feature>
<evidence type="ECO:0000313" key="2">
    <source>
        <dbReference type="EMBL" id="GMF22510.1"/>
    </source>
</evidence>
<dbReference type="Proteomes" id="UP001165121">
    <property type="component" value="Unassembled WGS sequence"/>
</dbReference>
<evidence type="ECO:0000256" key="1">
    <source>
        <dbReference type="SAM" id="MobiDB-lite"/>
    </source>
</evidence>
<sequence>MRSRVVTRSQSTPRGTEASTDTVTAARDASRRGTTGTTNNGEDPAGTNTNGGDGATSAAGASGLATAIAQLMNAVGQPTQRLDAMENAPGQTQQPTATESASPAATSRAVETRITRRSPSPDGSSEPSENDYSSESSSSSGDHVWRGRSHRRRKSRRSSDPRRSRRHRRSEKNAKALNLQPFKPTAGGVRVEPWIAKVDLAVESARISN</sequence>
<proteinExistence type="predicted"/>
<gene>
    <name evidence="2" type="ORF">Pfra01_000332300</name>
</gene>
<comment type="caution">
    <text evidence="2">The sequence shown here is derived from an EMBL/GenBank/DDBJ whole genome shotgun (WGS) entry which is preliminary data.</text>
</comment>
<keyword evidence="3" id="KW-1185">Reference proteome</keyword>